<name>A0ABX7SMZ4_9CAUL</name>
<dbReference type="InterPro" id="IPR027417">
    <property type="entry name" value="P-loop_NTPase"/>
</dbReference>
<organism evidence="1 2">
    <name type="scientific">Brevundimonas pondensis</name>
    <dbReference type="NCBI Taxonomy" id="2774189"/>
    <lineage>
        <taxon>Bacteria</taxon>
        <taxon>Pseudomonadati</taxon>
        <taxon>Pseudomonadota</taxon>
        <taxon>Alphaproteobacteria</taxon>
        <taxon>Caulobacterales</taxon>
        <taxon>Caulobacteraceae</taxon>
        <taxon>Brevundimonas</taxon>
    </lineage>
</organism>
<dbReference type="EMBL" id="CP062006">
    <property type="protein sequence ID" value="QTC89066.1"/>
    <property type="molecule type" value="Genomic_DNA"/>
</dbReference>
<sequence length="225" mass="24054">MTALGSDIRQLRLPLRQEASQRAADFVVSESNAAATSVLATWPEMAGSVLSIFGPPGSGKSHLAAAWVERTGAVALHGAEAALVDPLELEGQIVLLDRAQDADDESLFHLINLTQSGGGALLLVSRDPPAAWACDLPDLRSRLNAIRTVGIEAPDDVVLGAMLKRAFATRNITPGDEVIDYLARRIDRSADAVERIVDQLDAYHRPVTRVLARQVLGDSDEMSDG</sequence>
<dbReference type="Proteomes" id="UP000663942">
    <property type="component" value="Chromosome"/>
</dbReference>
<reference evidence="1 2" key="1">
    <citation type="submission" date="2020-09" db="EMBL/GenBank/DDBJ databases">
        <title>Brevundimonas sp. LVF1 isolated from an oligotrophic pond in Goettingen, Germany.</title>
        <authorList>
            <person name="Friedrich I."/>
            <person name="Klassen A."/>
            <person name="Neubauer H."/>
            <person name="Schneider D."/>
            <person name="Hertel R."/>
            <person name="Daniel R."/>
        </authorList>
    </citation>
    <scope>NUCLEOTIDE SEQUENCE [LARGE SCALE GENOMIC DNA]</scope>
    <source>
        <strain evidence="1 2">LVF1</strain>
    </source>
</reference>
<dbReference type="RefSeq" id="WP_207826750.1">
    <property type="nucleotide sequence ID" value="NZ_CP062006.1"/>
</dbReference>
<dbReference type="Gene3D" id="1.10.8.60">
    <property type="match status" value="1"/>
</dbReference>
<evidence type="ECO:0000313" key="2">
    <source>
        <dbReference type="Proteomes" id="UP000663942"/>
    </source>
</evidence>
<proteinExistence type="predicted"/>
<dbReference type="Gene3D" id="3.40.50.300">
    <property type="entry name" value="P-loop containing nucleotide triphosphate hydrolases"/>
    <property type="match status" value="1"/>
</dbReference>
<dbReference type="PANTHER" id="PTHR30050">
    <property type="entry name" value="CHROMOSOMAL REPLICATION INITIATOR PROTEIN DNAA"/>
    <property type="match status" value="1"/>
</dbReference>
<keyword evidence="2" id="KW-1185">Reference proteome</keyword>
<gene>
    <name evidence="1" type="ORF">IFE19_06990</name>
</gene>
<accession>A0ABX7SMZ4</accession>
<evidence type="ECO:0000313" key="1">
    <source>
        <dbReference type="EMBL" id="QTC89066.1"/>
    </source>
</evidence>
<protein>
    <submittedName>
        <fullName evidence="1">Chromosomal replication initiator DnaA</fullName>
    </submittedName>
</protein>
<dbReference type="SUPFAM" id="SSF52540">
    <property type="entry name" value="P-loop containing nucleoside triphosphate hydrolases"/>
    <property type="match status" value="1"/>
</dbReference>
<dbReference type="PANTHER" id="PTHR30050:SF5">
    <property type="entry name" value="DNAA REGULATORY INACTIVATOR HDA"/>
    <property type="match status" value="1"/>
</dbReference>